<proteinExistence type="predicted"/>
<name>A0A087APB4_9BIFI</name>
<evidence type="ECO:0000259" key="1">
    <source>
        <dbReference type="Pfam" id="PF13173"/>
    </source>
</evidence>
<dbReference type="InterPro" id="IPR041682">
    <property type="entry name" value="AAA_14"/>
</dbReference>
<dbReference type="InterPro" id="IPR025420">
    <property type="entry name" value="DUF4143"/>
</dbReference>
<sequence>MPNMRRAISHKLQAWSESSHRKPLVIFGARQVGKTYAIKQLASDRYDSLAYIDFSRDARAAALFDASLAPAELVPKLEVFLHTLIDPDRTLIVFDEVQLCERALTSLKYFCDDAPQYHVVAAGSLLGVALKRELYSFPVGKVDLLQLRPLSFEEFLWARGETRLADAIRDAYENAPDQAFALHDRAMQLVHEYELIGGMPEIVSAYVANDAPGIDAMESARNKQQEINVAYLADMAKYATPTETPRIMAVWNSIPQQLAKENHKFQYKLIKSGGRAATYENAIAWLDAAGIIMRCTQVTEATAPLKTFENSSSFKIYTADVGLLSAQYEAIPQDLEPATDKAAGFRGGITENYVLQQLVASDSSVYYWGTTSKAEVEFIARAKQGDVIPIEVKSGRNVTARSLESFRERYHPPYLVRVSARNFGVGNGIRSIPLYAAWLLGEDLQ</sequence>
<comment type="caution">
    <text evidence="3">The sequence shown here is derived from an EMBL/GenBank/DDBJ whole genome shotgun (WGS) entry which is preliminary data.</text>
</comment>
<dbReference type="SUPFAM" id="SSF52540">
    <property type="entry name" value="P-loop containing nucleoside triphosphate hydrolases"/>
    <property type="match status" value="1"/>
</dbReference>
<feature type="domain" description="AAA" evidence="1">
    <location>
        <begin position="21"/>
        <end position="156"/>
    </location>
</feature>
<dbReference type="EMBL" id="JGYX01000005">
    <property type="protein sequence ID" value="KFI60614.1"/>
    <property type="molecule type" value="Genomic_DNA"/>
</dbReference>
<evidence type="ECO:0000313" key="3">
    <source>
        <dbReference type="EMBL" id="KFI60614.1"/>
    </source>
</evidence>
<dbReference type="Pfam" id="PF13635">
    <property type="entry name" value="DUF4143"/>
    <property type="match status" value="1"/>
</dbReference>
<keyword evidence="4" id="KW-1185">Reference proteome</keyword>
<reference evidence="3 4" key="1">
    <citation type="submission" date="2014-03" db="EMBL/GenBank/DDBJ databases">
        <title>Genomics of Bifidobacteria.</title>
        <authorList>
            <person name="Ventura M."/>
            <person name="Milani C."/>
            <person name="Lugli G.A."/>
        </authorList>
    </citation>
    <scope>NUCLEOTIDE SEQUENCE [LARGE SCALE GENOMIC DNA]</scope>
    <source>
        <strain evidence="3 4">LMG 11586</strain>
    </source>
</reference>
<dbReference type="OrthoDB" id="9804306at2"/>
<dbReference type="Proteomes" id="UP000029046">
    <property type="component" value="Unassembled WGS sequence"/>
</dbReference>
<evidence type="ECO:0000259" key="2">
    <source>
        <dbReference type="Pfam" id="PF13635"/>
    </source>
</evidence>
<dbReference type="PANTHER" id="PTHR33295">
    <property type="entry name" value="ATPASE"/>
    <property type="match status" value="1"/>
</dbReference>
<dbReference type="AlphaFoldDB" id="A0A087APB4"/>
<dbReference type="Pfam" id="PF13173">
    <property type="entry name" value="AAA_14"/>
    <property type="match status" value="1"/>
</dbReference>
<dbReference type="PANTHER" id="PTHR33295:SF7">
    <property type="entry name" value="ATPASE"/>
    <property type="match status" value="1"/>
</dbReference>
<evidence type="ECO:0000313" key="4">
    <source>
        <dbReference type="Proteomes" id="UP000029046"/>
    </source>
</evidence>
<dbReference type="InterPro" id="IPR027417">
    <property type="entry name" value="P-loop_NTPase"/>
</dbReference>
<dbReference type="RefSeq" id="WP_051917164.1">
    <property type="nucleotide sequence ID" value="NZ_JGYX01000005.1"/>
</dbReference>
<accession>A0A087APB4</accession>
<organism evidence="3 4">
    <name type="scientific">Bifidobacterium pullorum subsp. gallinarum</name>
    <dbReference type="NCBI Taxonomy" id="78344"/>
    <lineage>
        <taxon>Bacteria</taxon>
        <taxon>Bacillati</taxon>
        <taxon>Actinomycetota</taxon>
        <taxon>Actinomycetes</taxon>
        <taxon>Bifidobacteriales</taxon>
        <taxon>Bifidobacteriaceae</taxon>
        <taxon>Bifidobacterium</taxon>
    </lineage>
</organism>
<dbReference type="eggNOG" id="COG1373">
    <property type="taxonomic scope" value="Bacteria"/>
</dbReference>
<gene>
    <name evidence="3" type="ORF">BIGA_1210</name>
</gene>
<feature type="domain" description="DUF4143" evidence="2">
    <location>
        <begin position="234"/>
        <end position="395"/>
    </location>
</feature>
<protein>
    <submittedName>
        <fullName evidence="3">ATPase</fullName>
    </submittedName>
</protein>